<evidence type="ECO:0000256" key="1">
    <source>
        <dbReference type="ARBA" id="ARBA00009277"/>
    </source>
</evidence>
<evidence type="ECO:0000259" key="2">
    <source>
        <dbReference type="PROSITE" id="PS50994"/>
    </source>
</evidence>
<reference evidence="3" key="1">
    <citation type="submission" date="2020-08" db="EMBL/GenBank/DDBJ databases">
        <title>Genome public.</title>
        <authorList>
            <person name="Liu C."/>
            <person name="Sun Q."/>
        </authorList>
    </citation>
    <scope>NUCLEOTIDE SEQUENCE</scope>
    <source>
        <strain evidence="3">NSJ-12</strain>
    </source>
</reference>
<dbReference type="EMBL" id="JACRSY010000090">
    <property type="protein sequence ID" value="MBC8581744.1"/>
    <property type="molecule type" value="Genomic_DNA"/>
</dbReference>
<name>A0A926ELG3_9FIRM</name>
<dbReference type="Gene3D" id="3.30.420.10">
    <property type="entry name" value="Ribonuclease H-like superfamily/Ribonuclease H"/>
    <property type="match status" value="1"/>
</dbReference>
<dbReference type="GO" id="GO:0003676">
    <property type="term" value="F:nucleic acid binding"/>
    <property type="evidence" value="ECO:0007669"/>
    <property type="project" value="InterPro"/>
</dbReference>
<dbReference type="PANTHER" id="PTHR35004">
    <property type="entry name" value="TRANSPOSASE RV3428C-RELATED"/>
    <property type="match status" value="1"/>
</dbReference>
<dbReference type="NCBIfam" id="NF033546">
    <property type="entry name" value="transpos_IS21"/>
    <property type="match status" value="1"/>
</dbReference>
<keyword evidence="4" id="KW-1185">Reference proteome</keyword>
<comment type="similarity">
    <text evidence="1">Belongs to the transposase IS21/IS408/IS1162 family.</text>
</comment>
<dbReference type="InterPro" id="IPR036397">
    <property type="entry name" value="RNaseH_sf"/>
</dbReference>
<comment type="caution">
    <text evidence="3">The sequence shown here is derived from an EMBL/GenBank/DDBJ whole genome shotgun (WGS) entry which is preliminary data.</text>
</comment>
<protein>
    <submittedName>
        <fullName evidence="3">IS21 family transposase</fullName>
    </submittedName>
</protein>
<dbReference type="PANTHER" id="PTHR35004:SF8">
    <property type="entry name" value="TRANSPOSASE RV3428C-RELATED"/>
    <property type="match status" value="1"/>
</dbReference>
<sequence>MANKINVKLILELKAAGLSQNLIAKTRHISKTSISDVLSIAQQKQIFYDAIKDKPEDEVYRLFYPDKFSAESTFKIPDYSYVHNELKKVGVTLKLLHQEYKDMCFKEGSIAVGYTKFTEDYRTYTKQCNLSNHLYHKPGQTVEVDWSGSHMEVVDCHTGEVVKVHLFVACLPYSQYAYVEPTLDEKQDTWLRCHIHMYEFFGGVPVKTVCDNLKTGVIKHPKEGDIILNDAYEGLGSHYVTAIMPTGVRKPKQKASVEGTVGKIATAIIAKLRHKTFYSFADLKESIAEALNAFNAAPFQKRQYSRKEVFEEEKQHLRVLPKIPYEVATWEYNRKVYPNSHVCVCKNYYSVPFAYAGQYVDVKLTESIVEIYTNHQRISSHPKFPLYVSNHYATHKEDMPDAFNQPEMNDLRLKQWAASIGTHTSEVIERLFKSVTIKEQAYNSALSVLKLSKTYSNERLETACEIALPMTRIPRYKHLKGILASNQDVLYAEQKQSKVGSKVDKETSGYVRGADYYGGIIGYGK</sequence>
<feature type="domain" description="Integrase catalytic" evidence="2">
    <location>
        <begin position="134"/>
        <end position="332"/>
    </location>
</feature>
<accession>A0A926ELG3</accession>
<dbReference type="AlphaFoldDB" id="A0A926ELG3"/>
<dbReference type="RefSeq" id="WP_249334814.1">
    <property type="nucleotide sequence ID" value="NZ_JACRSY010000090.1"/>
</dbReference>
<dbReference type="PROSITE" id="PS50994">
    <property type="entry name" value="INTEGRASE"/>
    <property type="match status" value="1"/>
</dbReference>
<dbReference type="InterPro" id="IPR054353">
    <property type="entry name" value="IstA-like_C"/>
</dbReference>
<dbReference type="Pfam" id="PF22483">
    <property type="entry name" value="Mu-transpos_C_2"/>
    <property type="match status" value="1"/>
</dbReference>
<dbReference type="GO" id="GO:0015074">
    <property type="term" value="P:DNA integration"/>
    <property type="evidence" value="ECO:0007669"/>
    <property type="project" value="InterPro"/>
</dbReference>
<evidence type="ECO:0000313" key="4">
    <source>
        <dbReference type="Proteomes" id="UP000655830"/>
    </source>
</evidence>
<organism evidence="3 4">
    <name type="scientific">Zhenhengia yiwuensis</name>
    <dbReference type="NCBI Taxonomy" id="2763666"/>
    <lineage>
        <taxon>Bacteria</taxon>
        <taxon>Bacillati</taxon>
        <taxon>Bacillota</taxon>
        <taxon>Clostridia</taxon>
        <taxon>Lachnospirales</taxon>
        <taxon>Lachnospiraceae</taxon>
        <taxon>Zhenhengia</taxon>
    </lineage>
</organism>
<evidence type="ECO:0000313" key="3">
    <source>
        <dbReference type="EMBL" id="MBC8581744.1"/>
    </source>
</evidence>
<dbReference type="InterPro" id="IPR001584">
    <property type="entry name" value="Integrase_cat-core"/>
</dbReference>
<dbReference type="Proteomes" id="UP000655830">
    <property type="component" value="Unassembled WGS sequence"/>
</dbReference>
<gene>
    <name evidence="3" type="ORF">H8718_19930</name>
</gene>
<proteinExistence type="inferred from homology"/>